<evidence type="ECO:0000256" key="6">
    <source>
        <dbReference type="ARBA" id="ARBA00023122"/>
    </source>
</evidence>
<keyword evidence="7 9" id="KW-0472">Membrane</keyword>
<evidence type="ECO:0000259" key="12">
    <source>
        <dbReference type="PROSITE" id="PS51846"/>
    </source>
</evidence>
<dbReference type="InterPro" id="IPR044751">
    <property type="entry name" value="Ion_transp-like_CBS"/>
</dbReference>
<dbReference type="PANTHER" id="PTHR43099:SF5">
    <property type="entry name" value="HLYC_CORC FAMILY TRANSPORTER"/>
    <property type="match status" value="1"/>
</dbReference>
<dbReference type="PROSITE" id="PS51371">
    <property type="entry name" value="CBS"/>
    <property type="match status" value="2"/>
</dbReference>
<evidence type="ECO:0000313" key="14">
    <source>
        <dbReference type="Proteomes" id="UP000823636"/>
    </source>
</evidence>
<dbReference type="CDD" id="cd04590">
    <property type="entry name" value="CBS_pair_CorC_HlyC_assoc"/>
    <property type="match status" value="1"/>
</dbReference>
<dbReference type="InterPro" id="IPR051676">
    <property type="entry name" value="UPF0053_domain"/>
</dbReference>
<dbReference type="Pfam" id="PF03471">
    <property type="entry name" value="CorC_HlyC"/>
    <property type="match status" value="1"/>
</dbReference>
<keyword evidence="2" id="KW-1003">Cell membrane</keyword>
<keyword evidence="5 9" id="KW-1133">Transmembrane helix</keyword>
<dbReference type="SUPFAM" id="SSF54631">
    <property type="entry name" value="CBS-domain pair"/>
    <property type="match status" value="1"/>
</dbReference>
<feature type="transmembrane region" description="Helical" evidence="10">
    <location>
        <begin position="132"/>
        <end position="151"/>
    </location>
</feature>
<feature type="domain" description="CNNM transmembrane" evidence="12">
    <location>
        <begin position="1"/>
        <end position="199"/>
    </location>
</feature>
<feature type="transmembrane region" description="Helical" evidence="10">
    <location>
        <begin position="56"/>
        <end position="76"/>
    </location>
</feature>
<name>A0A9D9E7I7_9BACT</name>
<dbReference type="InterPro" id="IPR002550">
    <property type="entry name" value="CNNM"/>
</dbReference>
<dbReference type="Pfam" id="PF00571">
    <property type="entry name" value="CBS"/>
    <property type="match status" value="2"/>
</dbReference>
<dbReference type="Pfam" id="PF01595">
    <property type="entry name" value="CNNM"/>
    <property type="match status" value="1"/>
</dbReference>
<feature type="domain" description="CBS" evidence="11">
    <location>
        <begin position="215"/>
        <end position="277"/>
    </location>
</feature>
<reference evidence="13" key="2">
    <citation type="journal article" date="2021" name="PeerJ">
        <title>Extensive microbial diversity within the chicken gut microbiome revealed by metagenomics and culture.</title>
        <authorList>
            <person name="Gilroy R."/>
            <person name="Ravi A."/>
            <person name="Getino M."/>
            <person name="Pursley I."/>
            <person name="Horton D.L."/>
            <person name="Alikhan N.F."/>
            <person name="Baker D."/>
            <person name="Gharbi K."/>
            <person name="Hall N."/>
            <person name="Watson M."/>
            <person name="Adriaenssens E.M."/>
            <person name="Foster-Nyarko E."/>
            <person name="Jarju S."/>
            <person name="Secka A."/>
            <person name="Antonio M."/>
            <person name="Oren A."/>
            <person name="Chaudhuri R.R."/>
            <person name="La Ragione R."/>
            <person name="Hildebrand F."/>
            <person name="Pallen M.J."/>
        </authorList>
    </citation>
    <scope>NUCLEOTIDE SEQUENCE</scope>
    <source>
        <strain evidence="13">G3-4614</strain>
    </source>
</reference>
<dbReference type="InterPro" id="IPR046342">
    <property type="entry name" value="CBS_dom_sf"/>
</dbReference>
<dbReference type="InterPro" id="IPR016169">
    <property type="entry name" value="FAD-bd_PCMH_sub2"/>
</dbReference>
<evidence type="ECO:0000256" key="5">
    <source>
        <dbReference type="ARBA" id="ARBA00022989"/>
    </source>
</evidence>
<dbReference type="GO" id="GO:0050660">
    <property type="term" value="F:flavin adenine dinucleotide binding"/>
    <property type="evidence" value="ECO:0007669"/>
    <property type="project" value="InterPro"/>
</dbReference>
<accession>A0A9D9E7I7</accession>
<dbReference type="InterPro" id="IPR005170">
    <property type="entry name" value="Transptr-assoc_dom"/>
</dbReference>
<evidence type="ECO:0000256" key="1">
    <source>
        <dbReference type="ARBA" id="ARBA00004651"/>
    </source>
</evidence>
<evidence type="ECO:0000256" key="3">
    <source>
        <dbReference type="ARBA" id="ARBA00022692"/>
    </source>
</evidence>
<evidence type="ECO:0000256" key="4">
    <source>
        <dbReference type="ARBA" id="ARBA00022737"/>
    </source>
</evidence>
<dbReference type="GO" id="GO:0005886">
    <property type="term" value="C:plasma membrane"/>
    <property type="evidence" value="ECO:0007669"/>
    <property type="project" value="UniProtKB-SubCell"/>
</dbReference>
<proteinExistence type="predicted"/>
<comment type="subcellular location">
    <subcellularLocation>
        <location evidence="1">Cell membrane</location>
        <topology evidence="1">Multi-pass membrane protein</topology>
    </subcellularLocation>
</comment>
<dbReference type="SMART" id="SM00116">
    <property type="entry name" value="CBS"/>
    <property type="match status" value="2"/>
</dbReference>
<organism evidence="13 14">
    <name type="scientific">Candidatus Caccoplasma merdipullorum</name>
    <dbReference type="NCBI Taxonomy" id="2840718"/>
    <lineage>
        <taxon>Bacteria</taxon>
        <taxon>Pseudomonadati</taxon>
        <taxon>Bacteroidota</taxon>
        <taxon>Bacteroidia</taxon>
        <taxon>Bacteroidales</taxon>
        <taxon>Bacteroidaceae</taxon>
        <taxon>Bacteroidaceae incertae sedis</taxon>
        <taxon>Candidatus Caccoplasma</taxon>
    </lineage>
</organism>
<feature type="transmembrane region" description="Helical" evidence="10">
    <location>
        <begin position="6"/>
        <end position="25"/>
    </location>
</feature>
<evidence type="ECO:0000259" key="11">
    <source>
        <dbReference type="PROSITE" id="PS51371"/>
    </source>
</evidence>
<dbReference type="EMBL" id="JADIMW010000066">
    <property type="protein sequence ID" value="MBO8438449.1"/>
    <property type="molecule type" value="Genomic_DNA"/>
</dbReference>
<dbReference type="InterPro" id="IPR000644">
    <property type="entry name" value="CBS_dom"/>
</dbReference>
<keyword evidence="4" id="KW-0677">Repeat</keyword>
<dbReference type="InterPro" id="IPR036318">
    <property type="entry name" value="FAD-bd_PCMH-like_sf"/>
</dbReference>
<keyword evidence="3 9" id="KW-0812">Transmembrane</keyword>
<gene>
    <name evidence="13" type="ORF">IAC54_06080</name>
</gene>
<dbReference type="PANTHER" id="PTHR43099">
    <property type="entry name" value="UPF0053 PROTEIN YRKA"/>
    <property type="match status" value="1"/>
</dbReference>
<protein>
    <submittedName>
        <fullName evidence="13">HlyC/CorC family transporter</fullName>
    </submittedName>
</protein>
<feature type="domain" description="CBS" evidence="11">
    <location>
        <begin position="278"/>
        <end position="337"/>
    </location>
</feature>
<evidence type="ECO:0000313" key="13">
    <source>
        <dbReference type="EMBL" id="MBO8438449.1"/>
    </source>
</evidence>
<reference evidence="13" key="1">
    <citation type="submission" date="2020-10" db="EMBL/GenBank/DDBJ databases">
        <authorList>
            <person name="Gilroy R."/>
        </authorList>
    </citation>
    <scope>NUCLEOTIDE SEQUENCE</scope>
    <source>
        <strain evidence="13">G3-4614</strain>
    </source>
</reference>
<dbReference type="Gene3D" id="3.10.580.10">
    <property type="entry name" value="CBS-domain"/>
    <property type="match status" value="1"/>
</dbReference>
<feature type="transmembrane region" description="Helical" evidence="10">
    <location>
        <begin position="96"/>
        <end position="120"/>
    </location>
</feature>
<sequence>MTEILIIVLLIFLNGILSMSEIALISSRKSYLQKETEKGNKRAGMAFKLFNDPDRFLSTVQIGITAIGILTGIYSGDVLADNFAVLLERIGMSPHYSHITGQTIIVIAVTYFTIIFGELVPKRIGMSAAEKVSLVLAAPMSFLSAVASPFVKLLSVSTAFVLRVMGVKDSTGKVTEDEILSMVKEGRIVGEVQPVEEDIMERVFLLGDLKAESLMTHRKDVVFINSDMTRDEVIPLMERDEVGIFPVFSKERDEVVGVVEPMTLALSVIGDDFSIDRIMQPAVYIHENLDVYKALQMMREKHKSHLLVCDEFGSFRGIITLRDIMEGLVGVMDENPNEPLVVKREGKDEWLVDGQMPFYDFLAYFDKEELFDEAGYNTVAGLILDKLEHIPQAGESLSWKCFSIEVVDMDGARIDKVAVSLPLKEEDVIEEDE</sequence>
<dbReference type="SMART" id="SM01091">
    <property type="entry name" value="CorC_HlyC"/>
    <property type="match status" value="1"/>
</dbReference>
<dbReference type="Proteomes" id="UP000823636">
    <property type="component" value="Unassembled WGS sequence"/>
</dbReference>
<evidence type="ECO:0000256" key="8">
    <source>
        <dbReference type="PROSITE-ProRule" id="PRU00703"/>
    </source>
</evidence>
<dbReference type="PROSITE" id="PS51846">
    <property type="entry name" value="CNNM"/>
    <property type="match status" value="1"/>
</dbReference>
<evidence type="ECO:0000256" key="9">
    <source>
        <dbReference type="PROSITE-ProRule" id="PRU01193"/>
    </source>
</evidence>
<evidence type="ECO:0000256" key="7">
    <source>
        <dbReference type="ARBA" id="ARBA00023136"/>
    </source>
</evidence>
<evidence type="ECO:0000256" key="2">
    <source>
        <dbReference type="ARBA" id="ARBA00022475"/>
    </source>
</evidence>
<dbReference type="AlphaFoldDB" id="A0A9D9E7I7"/>
<comment type="caution">
    <text evidence="13">The sequence shown here is derived from an EMBL/GenBank/DDBJ whole genome shotgun (WGS) entry which is preliminary data.</text>
</comment>
<evidence type="ECO:0000256" key="10">
    <source>
        <dbReference type="SAM" id="Phobius"/>
    </source>
</evidence>
<dbReference type="SUPFAM" id="SSF56176">
    <property type="entry name" value="FAD-binding/transporter-associated domain-like"/>
    <property type="match status" value="1"/>
</dbReference>
<dbReference type="Gene3D" id="3.30.465.10">
    <property type="match status" value="1"/>
</dbReference>
<keyword evidence="6 8" id="KW-0129">CBS domain</keyword>